<accession>A0ABW4SV33</accession>
<dbReference type="InterPro" id="IPR050491">
    <property type="entry name" value="AmpC-like"/>
</dbReference>
<dbReference type="PANTHER" id="PTHR46825">
    <property type="entry name" value="D-ALANYL-D-ALANINE-CARBOXYPEPTIDASE/ENDOPEPTIDASE AMPH"/>
    <property type="match status" value="1"/>
</dbReference>
<dbReference type="RefSeq" id="WP_379573187.1">
    <property type="nucleotide sequence ID" value="NZ_JBHUFV010000024.1"/>
</dbReference>
<keyword evidence="2" id="KW-0378">Hydrolase</keyword>
<comment type="caution">
    <text evidence="2">The sequence shown here is derived from an EMBL/GenBank/DDBJ whole genome shotgun (WGS) entry which is preliminary data.</text>
</comment>
<dbReference type="InterPro" id="IPR001466">
    <property type="entry name" value="Beta-lactam-related"/>
</dbReference>
<gene>
    <name evidence="2" type="ORF">ACFSKW_16835</name>
</gene>
<name>A0ABW4SV33_9ACTN</name>
<dbReference type="SUPFAM" id="SSF56601">
    <property type="entry name" value="beta-lactamase/transpeptidase-like"/>
    <property type="match status" value="1"/>
</dbReference>
<keyword evidence="3" id="KW-1185">Reference proteome</keyword>
<dbReference type="GO" id="GO:0016787">
    <property type="term" value="F:hydrolase activity"/>
    <property type="evidence" value="ECO:0007669"/>
    <property type="project" value="UniProtKB-KW"/>
</dbReference>
<dbReference type="InterPro" id="IPR012338">
    <property type="entry name" value="Beta-lactam/transpept-like"/>
</dbReference>
<evidence type="ECO:0000259" key="1">
    <source>
        <dbReference type="Pfam" id="PF00144"/>
    </source>
</evidence>
<dbReference type="Proteomes" id="UP001597368">
    <property type="component" value="Unassembled WGS sequence"/>
</dbReference>
<dbReference type="Pfam" id="PF00144">
    <property type="entry name" value="Beta-lactamase"/>
    <property type="match status" value="1"/>
</dbReference>
<feature type="domain" description="Beta-lactamase-related" evidence="1">
    <location>
        <begin position="17"/>
        <end position="312"/>
    </location>
</feature>
<dbReference type="Gene3D" id="3.40.710.10">
    <property type="entry name" value="DD-peptidase/beta-lactamase superfamily"/>
    <property type="match status" value="1"/>
</dbReference>
<reference evidence="3" key="1">
    <citation type="journal article" date="2019" name="Int. J. Syst. Evol. Microbiol.">
        <title>The Global Catalogue of Microorganisms (GCM) 10K type strain sequencing project: providing services to taxonomists for standard genome sequencing and annotation.</title>
        <authorList>
            <consortium name="The Broad Institute Genomics Platform"/>
            <consortium name="The Broad Institute Genome Sequencing Center for Infectious Disease"/>
            <person name="Wu L."/>
            <person name="Ma J."/>
        </authorList>
    </citation>
    <scope>NUCLEOTIDE SEQUENCE [LARGE SCALE GENOMIC DNA]</scope>
    <source>
        <strain evidence="3">ICMP 6774ER</strain>
    </source>
</reference>
<dbReference type="EMBL" id="JBHUFV010000024">
    <property type="protein sequence ID" value="MFD1933142.1"/>
    <property type="molecule type" value="Genomic_DNA"/>
</dbReference>
<evidence type="ECO:0000313" key="2">
    <source>
        <dbReference type="EMBL" id="MFD1933142.1"/>
    </source>
</evidence>
<sequence>MGYAEIVSAMVADLAGPGEPGLAVGVYEQGDLVFTASAGEACVEFGVPVDARTRFDIASASKQFTAAAALLLARDGKLDLDEGIHVHLPELSLPVPVTVRQCLQHTAGLPEWYSLVTVAGIPLYACSEERLVELFTGLRTLNYQPGTAFSYSNTGYVLTAAVIRRITGQSLNEFATERIFRPLGMNDTLFRDDVTAVLPRFAPGYNSDKGLVRADTVESAVGDGGLVTSVSDLAPWFGFLADGRVLGADLRDQLVENTAFKYSFGIYPIRIGELDGFGHAGGVPGYRSQLIYVPSAGIGVSLLSNQSRHDPVAIAAKVARIVTGQPQPVVDATPGDAEALAGHWFNEITDAAVEIELSDGGIRFQGEEFTHRADGVWRDESATELWLADGRLMMGTELIPARQITMVRREPATGARLPEGSFRNAEIGATLTIADGRLVTTGQPSLPLTPVSADAWQAGPLVTLYLEGGDLLLSSHGVRRMRFTPQEK</sequence>
<organism evidence="2 3">
    <name type="scientific">Nonomuraea mangrovi</name>
    <dbReference type="NCBI Taxonomy" id="2316207"/>
    <lineage>
        <taxon>Bacteria</taxon>
        <taxon>Bacillati</taxon>
        <taxon>Actinomycetota</taxon>
        <taxon>Actinomycetes</taxon>
        <taxon>Streptosporangiales</taxon>
        <taxon>Streptosporangiaceae</taxon>
        <taxon>Nonomuraea</taxon>
    </lineage>
</organism>
<dbReference type="PANTHER" id="PTHR46825:SF9">
    <property type="entry name" value="BETA-LACTAMASE-RELATED DOMAIN-CONTAINING PROTEIN"/>
    <property type="match status" value="1"/>
</dbReference>
<evidence type="ECO:0000313" key="3">
    <source>
        <dbReference type="Proteomes" id="UP001597368"/>
    </source>
</evidence>
<dbReference type="EC" id="3.-.-.-" evidence="2"/>
<protein>
    <submittedName>
        <fullName evidence="2">Serine hydrolase domain-containing protein</fullName>
        <ecNumber evidence="2">3.-.-.-</ecNumber>
    </submittedName>
</protein>
<proteinExistence type="predicted"/>